<keyword evidence="3" id="KW-1185">Reference proteome</keyword>
<keyword evidence="1" id="KW-0812">Transmembrane</keyword>
<dbReference type="RefSeq" id="WP_191252359.1">
    <property type="nucleotide sequence ID" value="NZ_BNCI01000002.1"/>
</dbReference>
<organism evidence="2 3">
    <name type="scientific">Kordiimonas sediminis</name>
    <dbReference type="NCBI Taxonomy" id="1735581"/>
    <lineage>
        <taxon>Bacteria</taxon>
        <taxon>Pseudomonadati</taxon>
        <taxon>Pseudomonadota</taxon>
        <taxon>Alphaproteobacteria</taxon>
        <taxon>Kordiimonadales</taxon>
        <taxon>Kordiimonadaceae</taxon>
        <taxon>Kordiimonas</taxon>
    </lineage>
</organism>
<dbReference type="EMBL" id="BNCI01000002">
    <property type="protein sequence ID" value="GHF24643.1"/>
    <property type="molecule type" value="Genomic_DNA"/>
</dbReference>
<accession>A0A919ATR6</accession>
<keyword evidence="1" id="KW-0472">Membrane</keyword>
<feature type="transmembrane region" description="Helical" evidence="1">
    <location>
        <begin position="52"/>
        <end position="67"/>
    </location>
</feature>
<reference evidence="2" key="2">
    <citation type="submission" date="2020-09" db="EMBL/GenBank/DDBJ databases">
        <authorList>
            <person name="Sun Q."/>
            <person name="Kim S."/>
        </authorList>
    </citation>
    <scope>NUCLEOTIDE SEQUENCE</scope>
    <source>
        <strain evidence="2">KCTC 42590</strain>
    </source>
</reference>
<comment type="caution">
    <text evidence="2">The sequence shown here is derived from an EMBL/GenBank/DDBJ whole genome shotgun (WGS) entry which is preliminary data.</text>
</comment>
<evidence type="ECO:0000313" key="3">
    <source>
        <dbReference type="Proteomes" id="UP000630923"/>
    </source>
</evidence>
<evidence type="ECO:0000313" key="2">
    <source>
        <dbReference type="EMBL" id="GHF24643.1"/>
    </source>
</evidence>
<dbReference type="AlphaFoldDB" id="A0A919ATR6"/>
<evidence type="ECO:0000256" key="1">
    <source>
        <dbReference type="SAM" id="Phobius"/>
    </source>
</evidence>
<feature type="transmembrane region" description="Helical" evidence="1">
    <location>
        <begin position="25"/>
        <end position="46"/>
    </location>
</feature>
<sequence length="73" mass="7840">MARPLPDDLQKEIADTATKAEVRSVAIFAFIVGMLVGGCIAGALISDVSGDWFFAGVAVLLAAYWYFSSRRRG</sequence>
<protein>
    <submittedName>
        <fullName evidence="2">Uncharacterized protein</fullName>
    </submittedName>
</protein>
<proteinExistence type="predicted"/>
<keyword evidence="1" id="KW-1133">Transmembrane helix</keyword>
<reference evidence="2" key="1">
    <citation type="journal article" date="2014" name="Int. J. Syst. Evol. Microbiol.">
        <title>Complete genome sequence of Corynebacterium casei LMG S-19264T (=DSM 44701T), isolated from a smear-ripened cheese.</title>
        <authorList>
            <consortium name="US DOE Joint Genome Institute (JGI-PGF)"/>
            <person name="Walter F."/>
            <person name="Albersmeier A."/>
            <person name="Kalinowski J."/>
            <person name="Ruckert C."/>
        </authorList>
    </citation>
    <scope>NUCLEOTIDE SEQUENCE</scope>
    <source>
        <strain evidence="2">KCTC 42590</strain>
    </source>
</reference>
<gene>
    <name evidence="2" type="ORF">GCM10017044_19150</name>
</gene>
<name>A0A919ATR6_9PROT</name>
<dbReference type="Proteomes" id="UP000630923">
    <property type="component" value="Unassembled WGS sequence"/>
</dbReference>